<dbReference type="SUPFAM" id="SSF46689">
    <property type="entry name" value="Homeodomain-like"/>
    <property type="match status" value="1"/>
</dbReference>
<keyword evidence="8" id="KW-1185">Reference proteome</keyword>
<dbReference type="RefSeq" id="WP_189074870.1">
    <property type="nucleotide sequence ID" value="NZ_BMQN01000025.1"/>
</dbReference>
<dbReference type="EMBL" id="BMQN01000025">
    <property type="protein sequence ID" value="GGS09658.1"/>
    <property type="molecule type" value="Genomic_DNA"/>
</dbReference>
<dbReference type="Proteomes" id="UP000644548">
    <property type="component" value="Unassembled WGS sequence"/>
</dbReference>
<feature type="DNA-binding region" description="H-T-H motif" evidence="4">
    <location>
        <begin position="36"/>
        <end position="55"/>
    </location>
</feature>
<dbReference type="PANTHER" id="PTHR30055">
    <property type="entry name" value="HTH-TYPE TRANSCRIPTIONAL REGULATOR RUTR"/>
    <property type="match status" value="1"/>
</dbReference>
<feature type="domain" description="HTH tetR-type" evidence="6">
    <location>
        <begin position="14"/>
        <end position="73"/>
    </location>
</feature>
<name>A0ABQ2SB25_9DEIO</name>
<dbReference type="Pfam" id="PF00440">
    <property type="entry name" value="TetR_N"/>
    <property type="match status" value="1"/>
</dbReference>
<reference evidence="8" key="1">
    <citation type="journal article" date="2019" name="Int. J. Syst. Evol. Microbiol.">
        <title>The Global Catalogue of Microorganisms (GCM) 10K type strain sequencing project: providing services to taxonomists for standard genome sequencing and annotation.</title>
        <authorList>
            <consortium name="The Broad Institute Genomics Platform"/>
            <consortium name="The Broad Institute Genome Sequencing Center for Infectious Disease"/>
            <person name="Wu L."/>
            <person name="Ma J."/>
        </authorList>
    </citation>
    <scope>NUCLEOTIDE SEQUENCE [LARGE SCALE GENOMIC DNA]</scope>
    <source>
        <strain evidence="8">JCM 31405</strain>
    </source>
</reference>
<dbReference type="InterPro" id="IPR049445">
    <property type="entry name" value="TetR_SbtR-like_C"/>
</dbReference>
<sequence>MPEPRPTRRRADAQRNALTIIQAAADLFAQRGIDVPVRDVAQHAGVGMGTLYRHYPTRADLVVAVYQHQVDICAAAGPTLLAQAPSPFTALREWTDLFTGFLATKHGLAAALQGDPATSEALHRSFLDRLLPVCDDLLRAATASGEIRTPITAFSLMRATGNLCIGAGQDTRYDARAAAQLLLSGLTVPARLPDPSAQAVLPSRQRTTPPAAGSPDDPA</sequence>
<evidence type="ECO:0000256" key="4">
    <source>
        <dbReference type="PROSITE-ProRule" id="PRU00335"/>
    </source>
</evidence>
<dbReference type="PRINTS" id="PR00455">
    <property type="entry name" value="HTHTETR"/>
</dbReference>
<keyword evidence="3" id="KW-0804">Transcription</keyword>
<keyword evidence="2 4" id="KW-0238">DNA-binding</keyword>
<dbReference type="Gene3D" id="1.10.357.10">
    <property type="entry name" value="Tetracycline Repressor, domain 2"/>
    <property type="match status" value="1"/>
</dbReference>
<feature type="region of interest" description="Disordered" evidence="5">
    <location>
        <begin position="193"/>
        <end position="219"/>
    </location>
</feature>
<dbReference type="Pfam" id="PF21597">
    <property type="entry name" value="TetR_C_43"/>
    <property type="match status" value="1"/>
</dbReference>
<evidence type="ECO:0000313" key="8">
    <source>
        <dbReference type="Proteomes" id="UP000644548"/>
    </source>
</evidence>
<evidence type="ECO:0000313" key="7">
    <source>
        <dbReference type="EMBL" id="GGS09658.1"/>
    </source>
</evidence>
<proteinExistence type="predicted"/>
<dbReference type="InterPro" id="IPR001647">
    <property type="entry name" value="HTH_TetR"/>
</dbReference>
<evidence type="ECO:0000256" key="5">
    <source>
        <dbReference type="SAM" id="MobiDB-lite"/>
    </source>
</evidence>
<dbReference type="InterPro" id="IPR050109">
    <property type="entry name" value="HTH-type_TetR-like_transc_reg"/>
</dbReference>
<comment type="caution">
    <text evidence="7">The sequence shown here is derived from an EMBL/GenBank/DDBJ whole genome shotgun (WGS) entry which is preliminary data.</text>
</comment>
<organism evidence="7 8">
    <name type="scientific">Deinococcus sedimenti</name>
    <dbReference type="NCBI Taxonomy" id="1867090"/>
    <lineage>
        <taxon>Bacteria</taxon>
        <taxon>Thermotogati</taxon>
        <taxon>Deinococcota</taxon>
        <taxon>Deinococci</taxon>
        <taxon>Deinococcales</taxon>
        <taxon>Deinococcaceae</taxon>
        <taxon>Deinococcus</taxon>
    </lineage>
</organism>
<evidence type="ECO:0000256" key="1">
    <source>
        <dbReference type="ARBA" id="ARBA00023015"/>
    </source>
</evidence>
<accession>A0ABQ2SB25</accession>
<evidence type="ECO:0000259" key="6">
    <source>
        <dbReference type="PROSITE" id="PS50977"/>
    </source>
</evidence>
<protein>
    <submittedName>
        <fullName evidence="7">TetR family transcriptional regulator</fullName>
    </submittedName>
</protein>
<evidence type="ECO:0000256" key="3">
    <source>
        <dbReference type="ARBA" id="ARBA00023163"/>
    </source>
</evidence>
<keyword evidence="1" id="KW-0805">Transcription regulation</keyword>
<gene>
    <name evidence="7" type="ORF">GCM10008960_39920</name>
</gene>
<dbReference type="InterPro" id="IPR036271">
    <property type="entry name" value="Tet_transcr_reg_TetR-rel_C_sf"/>
</dbReference>
<dbReference type="PANTHER" id="PTHR30055:SF234">
    <property type="entry name" value="HTH-TYPE TRANSCRIPTIONAL REGULATOR BETI"/>
    <property type="match status" value="1"/>
</dbReference>
<dbReference type="SUPFAM" id="SSF48498">
    <property type="entry name" value="Tetracyclin repressor-like, C-terminal domain"/>
    <property type="match status" value="1"/>
</dbReference>
<dbReference type="InterPro" id="IPR009057">
    <property type="entry name" value="Homeodomain-like_sf"/>
</dbReference>
<dbReference type="PROSITE" id="PS50977">
    <property type="entry name" value="HTH_TETR_2"/>
    <property type="match status" value="1"/>
</dbReference>
<evidence type="ECO:0000256" key="2">
    <source>
        <dbReference type="ARBA" id="ARBA00023125"/>
    </source>
</evidence>